<dbReference type="EMBL" id="CDMZ01000064">
    <property type="protein sequence ID" value="CEM05750.1"/>
    <property type="molecule type" value="Genomic_DNA"/>
</dbReference>
<organism evidence="1">
    <name type="scientific">Chromera velia CCMP2878</name>
    <dbReference type="NCBI Taxonomy" id="1169474"/>
    <lineage>
        <taxon>Eukaryota</taxon>
        <taxon>Sar</taxon>
        <taxon>Alveolata</taxon>
        <taxon>Colpodellida</taxon>
        <taxon>Chromeraceae</taxon>
        <taxon>Chromera</taxon>
    </lineage>
</organism>
<sequence length="455" mass="51976">MDTTKRKRMILCFFVSIFSLMMAGSLWLHSILYAKKRSWDVEGFVPLPRRLDQRPLELPQISCTPGEAKRIGCPSWFLDYLLFHRQMRGKKDAKYLVYSCKKGEEFSPDLFCGGLGDRLNGIFFLLRLAHLAGRVFLIDWDRPAPLEFFFEPAAFDWRVSSELREVIYRKPISYVYAVDTCWDPEEECRFRLMDEKRLDRGKPVNSQMADLPQVLFMGANTPSTRSLFGESEKIDVKYLRCLVQGTFKPSPTVLRNAETHISNMFGAPSARYAAVHLRLGGAKGETNDANQENRHGNVTHESVVKSAMDLVYGDESIKGTPILLMTDNPELQARVQAQELVRCKSTQLAAVHLDKTALKDPNEYLTTFVEFVILSKSAKLFWGASGFSSWAAAFGRQDLHRLSIDPQREERESIKWGDRVDYRKRMGFGEIEAGASFRDSFLSCLQRESRSQTGI</sequence>
<gene>
    <name evidence="1" type="ORF">Cvel_14719</name>
</gene>
<dbReference type="PhylomeDB" id="A0A0G4F2X5"/>
<protein>
    <recommendedName>
        <fullName evidence="2">O-fucosyltransferase family protein</fullName>
    </recommendedName>
</protein>
<name>A0A0G4F2X5_9ALVE</name>
<accession>A0A0G4F2X5</accession>
<reference evidence="1" key="1">
    <citation type="submission" date="2014-11" db="EMBL/GenBank/DDBJ databases">
        <authorList>
            <person name="Otto D Thomas"/>
            <person name="Naeem Raeece"/>
        </authorList>
    </citation>
    <scope>NUCLEOTIDE SEQUENCE</scope>
</reference>
<evidence type="ECO:0000313" key="1">
    <source>
        <dbReference type="EMBL" id="CEM05750.1"/>
    </source>
</evidence>
<dbReference type="AlphaFoldDB" id="A0A0G4F2X5"/>
<dbReference type="VEuPathDB" id="CryptoDB:Cvel_14719"/>
<proteinExistence type="predicted"/>
<evidence type="ECO:0008006" key="2">
    <source>
        <dbReference type="Google" id="ProtNLM"/>
    </source>
</evidence>